<gene>
    <name evidence="1" type="ORF">GCK32_020499</name>
</gene>
<protein>
    <submittedName>
        <fullName evidence="1">Reverse transcriptase domain-containing protein</fullName>
    </submittedName>
</protein>
<dbReference type="PANTHER" id="PTHR35450:SF2">
    <property type="entry name" value="REVERSE TRANSCRIPTASE DOMAIN-CONTAINING PROTEIN"/>
    <property type="match status" value="1"/>
</dbReference>
<keyword evidence="1" id="KW-0808">Transferase</keyword>
<evidence type="ECO:0000313" key="1">
    <source>
        <dbReference type="EMBL" id="KAK5975233.1"/>
    </source>
</evidence>
<reference evidence="1 2" key="1">
    <citation type="submission" date="2019-10" db="EMBL/GenBank/DDBJ databases">
        <title>Assembly and Annotation for the nematode Trichostrongylus colubriformis.</title>
        <authorList>
            <person name="Martin J."/>
        </authorList>
    </citation>
    <scope>NUCLEOTIDE SEQUENCE [LARGE SCALE GENOMIC DNA]</scope>
    <source>
        <strain evidence="1">G859</strain>
        <tissue evidence="1">Whole worm</tissue>
    </source>
</reference>
<dbReference type="GO" id="GO:0003964">
    <property type="term" value="F:RNA-directed DNA polymerase activity"/>
    <property type="evidence" value="ECO:0007669"/>
    <property type="project" value="UniProtKB-KW"/>
</dbReference>
<dbReference type="PANTHER" id="PTHR35450">
    <property type="entry name" value="REVERSE TRANSCRIPTASE DOMAIN-CONTAINING PROTEIN"/>
    <property type="match status" value="1"/>
</dbReference>
<proteinExistence type="predicted"/>
<keyword evidence="1" id="KW-0695">RNA-directed DNA polymerase</keyword>
<keyword evidence="1" id="KW-0548">Nucleotidyltransferase</keyword>
<name>A0AAN8G2F3_TRICO</name>
<evidence type="ECO:0000313" key="2">
    <source>
        <dbReference type="Proteomes" id="UP001331761"/>
    </source>
</evidence>
<accession>A0AAN8G2F3</accession>
<dbReference type="EMBL" id="WIXE01013272">
    <property type="protein sequence ID" value="KAK5975233.1"/>
    <property type="molecule type" value="Genomic_DNA"/>
</dbReference>
<comment type="caution">
    <text evidence="1">The sequence shown here is derived from an EMBL/GenBank/DDBJ whole genome shotgun (WGS) entry which is preliminary data.</text>
</comment>
<organism evidence="1 2">
    <name type="scientific">Trichostrongylus colubriformis</name>
    <name type="common">Black scour worm</name>
    <dbReference type="NCBI Taxonomy" id="6319"/>
    <lineage>
        <taxon>Eukaryota</taxon>
        <taxon>Metazoa</taxon>
        <taxon>Ecdysozoa</taxon>
        <taxon>Nematoda</taxon>
        <taxon>Chromadorea</taxon>
        <taxon>Rhabditida</taxon>
        <taxon>Rhabditina</taxon>
        <taxon>Rhabditomorpha</taxon>
        <taxon>Strongyloidea</taxon>
        <taxon>Trichostrongylidae</taxon>
        <taxon>Trichostrongylus</taxon>
    </lineage>
</organism>
<dbReference type="Proteomes" id="UP001331761">
    <property type="component" value="Unassembled WGS sequence"/>
</dbReference>
<sequence>MDDLKVYSPRWDDIVKAKEGIQKVAGELGLRMNPNKCAVHSLHMPAPGNMTAGMDEIPILGSSSLYKYLGAEQNTLISMDHLWTRVCESALSAARRIMLSNLAVRQKVNGYNQVVIPKLKYAISCVIYGTGKLGTMRKQARVFDESVRKLLAESHMRFGHSCVPRLYVNKEEGGLGLKSAEEEMEHTIVYTWCYLASHPDLRVPYHLCESLRSSNKRSLTSDFNSILTENRLENEVARLAQACIRVKERTFETATNAARAISSLVHERWSHTRMHEWQQREVASRVIRNNEADEEPFICKKDSFLWSQVGWVSSEVLRNVWAAQEGSLPTKGSASGQSIWPNSNQLCRMRCPAKETAEHIVSACNHWRTNIMLERHDNVASVIYHALKRKYGLTSRVSNTHVPHIVEGDQVIIHWNDRILTRENLRHDRPDIVVRDLKEKMIWIIKISVSWYTRINQQELKKIRKYGMNSCLPEETGPDEFYPGPNPKAALQAQHRMRVEIVPIVIGTCGECSTHLRDYVRSLKLRDSTKAIMERLQICAVLGTNRIIKCHMSNTDL</sequence>
<keyword evidence="2" id="KW-1185">Reference proteome</keyword>
<dbReference type="AlphaFoldDB" id="A0AAN8G2F3"/>